<dbReference type="GO" id="GO:0006274">
    <property type="term" value="P:DNA replication termination"/>
    <property type="evidence" value="ECO:0007669"/>
    <property type="project" value="InterPro"/>
</dbReference>
<dbReference type="GO" id="GO:0003677">
    <property type="term" value="F:DNA binding"/>
    <property type="evidence" value="ECO:0007669"/>
    <property type="project" value="UniProtKB-KW"/>
</dbReference>
<dbReference type="Pfam" id="PF05472">
    <property type="entry name" value="Ter"/>
    <property type="match status" value="1"/>
</dbReference>
<dbReference type="Proteomes" id="UP000887212">
    <property type="component" value="Unassembled WGS sequence"/>
</dbReference>
<keyword evidence="3" id="KW-0238">DNA-binding</keyword>
<name>A0AA37CM72_AQUAC</name>
<evidence type="ECO:0000256" key="2">
    <source>
        <dbReference type="ARBA" id="ARBA00022705"/>
    </source>
</evidence>
<dbReference type="InterPro" id="IPR036384">
    <property type="entry name" value="Tus_sf"/>
</dbReference>
<dbReference type="Gene3D" id="3.50.14.10">
    <property type="entry name" value="Replication terminator Tus, domain 1 superfamily/Replication terminator Tus"/>
    <property type="match status" value="1"/>
</dbReference>
<keyword evidence="2" id="KW-0235">DNA replication</keyword>
<proteinExistence type="predicted"/>
<dbReference type="InterPro" id="IPR036381">
    <property type="entry name" value="Tus_dom1"/>
</dbReference>
<sequence>MESTSTVTDAIEAAGRLVEALTTLREGMLARRDEIRVDAAFNIGMRDTDEVDPDAEIDVSSIEGDVAVDLVVEALTSVHLRPNQKPRTTLRVPGAVGMPNDLLAQVRHCNDLRNQLYLKVHGIQPVRARQAVWKRTGITSALQALRQTVLLDRPQRISFFWNVGTSFARYKLSDLRQELLELLHHYSAGKYPVPPKVTQPFDLEGLLKGSVELRLKTQLNILLGLPEPEEQVVLLRPVRPHVRARITYQDRGNGDQPQASKPMSTVPFVYDKDHGAPLIVALSKYDPKAASPPRSKYKNAQLEPAPWNKDMNLYRYRDHRTDPVEISSKQSRVKRLQNLEEEGTLN</sequence>
<dbReference type="AlphaFoldDB" id="A0AA37CM72"/>
<evidence type="ECO:0000256" key="4">
    <source>
        <dbReference type="SAM" id="MobiDB-lite"/>
    </source>
</evidence>
<evidence type="ECO:0000313" key="7">
    <source>
        <dbReference type="Proteomes" id="UP000887212"/>
    </source>
</evidence>
<keyword evidence="1" id="KW-0963">Cytoplasm</keyword>
<dbReference type="EMBL" id="BPMS01000028">
    <property type="protein sequence ID" value="GIZ90580.1"/>
    <property type="molecule type" value="Genomic_DNA"/>
</dbReference>
<evidence type="ECO:0000313" key="8">
    <source>
        <dbReference type="Proteomes" id="UP000887228"/>
    </source>
</evidence>
<feature type="region of interest" description="Disordered" evidence="4">
    <location>
        <begin position="287"/>
        <end position="346"/>
    </location>
</feature>
<accession>A0AA37CM72</accession>
<dbReference type="Gene3D" id="3.30.54.10">
    <property type="match status" value="1"/>
</dbReference>
<evidence type="ECO:0000313" key="5">
    <source>
        <dbReference type="EMBL" id="GIZ90580.1"/>
    </source>
</evidence>
<reference evidence="5 8" key="1">
    <citation type="submission" date="2021-07" db="EMBL/GenBank/DDBJ databases">
        <title>Whole genome sequencing of carbapenem-resistant Pseudomonas spp. isolated in Japan.</title>
        <authorList>
            <person name="Suzuki M."/>
            <person name="Maehana S."/>
            <person name="Kitasato H."/>
        </authorList>
    </citation>
    <scope>NUCLEOTIDE SEQUENCE</scope>
    <source>
        <strain evidence="5">KAM435</strain>
        <strain evidence="6 8">KAM436</strain>
    </source>
</reference>
<dbReference type="GO" id="GO:0005737">
    <property type="term" value="C:cytoplasm"/>
    <property type="evidence" value="ECO:0007669"/>
    <property type="project" value="InterPro"/>
</dbReference>
<organism evidence="5 7">
    <name type="scientific">Aquipseudomonas alcaligenes</name>
    <name type="common">Pseudomonas alcaligenes</name>
    <dbReference type="NCBI Taxonomy" id="43263"/>
    <lineage>
        <taxon>Bacteria</taxon>
        <taxon>Pseudomonadati</taxon>
        <taxon>Pseudomonadota</taxon>
        <taxon>Gammaproteobacteria</taxon>
        <taxon>Pseudomonadales</taxon>
        <taxon>Pseudomonadaceae</taxon>
        <taxon>Aquipseudomonas</taxon>
    </lineage>
</organism>
<dbReference type="InterPro" id="IPR008865">
    <property type="entry name" value="DNA_replication_term_site-bd"/>
</dbReference>
<protein>
    <recommendedName>
        <fullName evidence="9">DNA replication terminus site-binding protein</fullName>
    </recommendedName>
</protein>
<comment type="caution">
    <text evidence="5">The sequence shown here is derived from an EMBL/GenBank/DDBJ whole genome shotgun (WGS) entry which is preliminary data.</text>
</comment>
<dbReference type="SUPFAM" id="SSF56596">
    <property type="entry name" value="Replication terminator protein (Tus)"/>
    <property type="match status" value="1"/>
</dbReference>
<evidence type="ECO:0000313" key="6">
    <source>
        <dbReference type="EMBL" id="GIZ94951.1"/>
    </source>
</evidence>
<evidence type="ECO:0000256" key="3">
    <source>
        <dbReference type="ARBA" id="ARBA00023125"/>
    </source>
</evidence>
<dbReference type="EMBL" id="BPMT01000026">
    <property type="protein sequence ID" value="GIZ94951.1"/>
    <property type="molecule type" value="Genomic_DNA"/>
</dbReference>
<evidence type="ECO:0008006" key="9">
    <source>
        <dbReference type="Google" id="ProtNLM"/>
    </source>
</evidence>
<dbReference type="Proteomes" id="UP000887228">
    <property type="component" value="Unassembled WGS sequence"/>
</dbReference>
<gene>
    <name evidence="5" type="ORF">KAM435_39070</name>
    <name evidence="6" type="ORF">KAM436_39190</name>
</gene>
<evidence type="ECO:0000256" key="1">
    <source>
        <dbReference type="ARBA" id="ARBA00022490"/>
    </source>
</evidence>